<evidence type="ECO:0000313" key="3">
    <source>
        <dbReference type="Proteomes" id="UP001066276"/>
    </source>
</evidence>
<keyword evidence="1" id="KW-0732">Signal</keyword>
<accession>A0AAV7W3W1</accession>
<feature type="signal peptide" evidence="1">
    <location>
        <begin position="1"/>
        <end position="23"/>
    </location>
</feature>
<gene>
    <name evidence="2" type="ORF">NDU88_002941</name>
</gene>
<dbReference type="AlphaFoldDB" id="A0AAV7W3W1"/>
<evidence type="ECO:0000256" key="1">
    <source>
        <dbReference type="SAM" id="SignalP"/>
    </source>
</evidence>
<dbReference type="Proteomes" id="UP001066276">
    <property type="component" value="Chromosome 1_2"/>
</dbReference>
<sequence>MPCPAPSGWRVLLGLVVPPGAGSQEPGIKWRGCPGCCGTLCSARDALSSPLRLASAPGTRSPTRSRESGAEDALGVVARFVATAMPCPAPSGLRVPLGLVVPPGARNQVERMPRVLRHAL</sequence>
<evidence type="ECO:0000313" key="2">
    <source>
        <dbReference type="EMBL" id="KAJ1207550.1"/>
    </source>
</evidence>
<name>A0AAV7W3W1_PLEWA</name>
<proteinExistence type="predicted"/>
<reference evidence="2" key="1">
    <citation type="journal article" date="2022" name="bioRxiv">
        <title>Sequencing and chromosome-scale assembly of the giantPleurodeles waltlgenome.</title>
        <authorList>
            <person name="Brown T."/>
            <person name="Elewa A."/>
            <person name="Iarovenko S."/>
            <person name="Subramanian E."/>
            <person name="Araus A.J."/>
            <person name="Petzold A."/>
            <person name="Susuki M."/>
            <person name="Suzuki K.-i.T."/>
            <person name="Hayashi T."/>
            <person name="Toyoda A."/>
            <person name="Oliveira C."/>
            <person name="Osipova E."/>
            <person name="Leigh N.D."/>
            <person name="Simon A."/>
            <person name="Yun M.H."/>
        </authorList>
    </citation>
    <scope>NUCLEOTIDE SEQUENCE</scope>
    <source>
        <strain evidence="2">20211129_DDA</strain>
        <tissue evidence="2">Liver</tissue>
    </source>
</reference>
<dbReference type="EMBL" id="JANPWB010000002">
    <property type="protein sequence ID" value="KAJ1207550.1"/>
    <property type="molecule type" value="Genomic_DNA"/>
</dbReference>
<keyword evidence="3" id="KW-1185">Reference proteome</keyword>
<feature type="chain" id="PRO_5043653185" description="Secreted protein" evidence="1">
    <location>
        <begin position="24"/>
        <end position="120"/>
    </location>
</feature>
<comment type="caution">
    <text evidence="2">The sequence shown here is derived from an EMBL/GenBank/DDBJ whole genome shotgun (WGS) entry which is preliminary data.</text>
</comment>
<organism evidence="2 3">
    <name type="scientific">Pleurodeles waltl</name>
    <name type="common">Iberian ribbed newt</name>
    <dbReference type="NCBI Taxonomy" id="8319"/>
    <lineage>
        <taxon>Eukaryota</taxon>
        <taxon>Metazoa</taxon>
        <taxon>Chordata</taxon>
        <taxon>Craniata</taxon>
        <taxon>Vertebrata</taxon>
        <taxon>Euteleostomi</taxon>
        <taxon>Amphibia</taxon>
        <taxon>Batrachia</taxon>
        <taxon>Caudata</taxon>
        <taxon>Salamandroidea</taxon>
        <taxon>Salamandridae</taxon>
        <taxon>Pleurodelinae</taxon>
        <taxon>Pleurodeles</taxon>
    </lineage>
</organism>
<protein>
    <recommendedName>
        <fullName evidence="4">Secreted protein</fullName>
    </recommendedName>
</protein>
<evidence type="ECO:0008006" key="4">
    <source>
        <dbReference type="Google" id="ProtNLM"/>
    </source>
</evidence>